<evidence type="ECO:0000313" key="3">
    <source>
        <dbReference type="Proteomes" id="UP000198725"/>
    </source>
</evidence>
<proteinExistence type="predicted"/>
<keyword evidence="1" id="KW-0472">Membrane</keyword>
<sequence length="138" mass="15204">MTATLLTLLSSLVWWVLYSSIGALFCALIAWVVLRWCEQGPPVFNRVYMACLLWTLLGVLMVAGVAIHVGNVRPPYGELLHSSLLRLVLVIDMLVGVVLLWRLIPRFDQRRIRPTSACLAVAIVMAIVFGVATSVGVT</sequence>
<name>A0A1I3ZSI9_9GAMM</name>
<keyword evidence="1" id="KW-1133">Transmembrane helix</keyword>
<reference evidence="3" key="1">
    <citation type="submission" date="2016-10" db="EMBL/GenBank/DDBJ databases">
        <authorList>
            <person name="Varghese N."/>
            <person name="Submissions S."/>
        </authorList>
    </citation>
    <scope>NUCLEOTIDE SEQUENCE [LARGE SCALE GENOMIC DNA]</scope>
    <source>
        <strain evidence="3">MO64</strain>
    </source>
</reference>
<feature type="transmembrane region" description="Helical" evidence="1">
    <location>
        <begin position="116"/>
        <end position="137"/>
    </location>
</feature>
<accession>A0A1I3ZSI9</accession>
<gene>
    <name evidence="2" type="ORF">SAMN05192579_10372</name>
</gene>
<organism evidence="2 3">
    <name type="scientific">Rhodanobacter glycinis</name>
    <dbReference type="NCBI Taxonomy" id="582702"/>
    <lineage>
        <taxon>Bacteria</taxon>
        <taxon>Pseudomonadati</taxon>
        <taxon>Pseudomonadota</taxon>
        <taxon>Gammaproteobacteria</taxon>
        <taxon>Lysobacterales</taxon>
        <taxon>Rhodanobacteraceae</taxon>
        <taxon>Rhodanobacter</taxon>
    </lineage>
</organism>
<dbReference type="RefSeq" id="WP_092701936.1">
    <property type="nucleotide sequence ID" value="NZ_FOSR01000003.1"/>
</dbReference>
<feature type="transmembrane region" description="Helical" evidence="1">
    <location>
        <begin position="12"/>
        <end position="34"/>
    </location>
</feature>
<evidence type="ECO:0000313" key="2">
    <source>
        <dbReference type="EMBL" id="SFK46651.1"/>
    </source>
</evidence>
<keyword evidence="1" id="KW-0812">Transmembrane</keyword>
<dbReference type="Proteomes" id="UP000198725">
    <property type="component" value="Unassembled WGS sequence"/>
</dbReference>
<keyword evidence="3" id="KW-1185">Reference proteome</keyword>
<protein>
    <submittedName>
        <fullName evidence="2">Uncharacterized protein</fullName>
    </submittedName>
</protein>
<dbReference type="AlphaFoldDB" id="A0A1I3ZSI9"/>
<feature type="transmembrane region" description="Helical" evidence="1">
    <location>
        <begin position="46"/>
        <end position="69"/>
    </location>
</feature>
<evidence type="ECO:0000256" key="1">
    <source>
        <dbReference type="SAM" id="Phobius"/>
    </source>
</evidence>
<dbReference type="EMBL" id="FOSR01000003">
    <property type="protein sequence ID" value="SFK46651.1"/>
    <property type="molecule type" value="Genomic_DNA"/>
</dbReference>
<feature type="transmembrane region" description="Helical" evidence="1">
    <location>
        <begin position="84"/>
        <end position="104"/>
    </location>
</feature>